<protein>
    <submittedName>
        <fullName evidence="4">DUF11 domain-containing protein</fullName>
    </submittedName>
</protein>
<keyword evidence="2" id="KW-0812">Transmembrane</keyword>
<feature type="domain" description="DUF11" evidence="3">
    <location>
        <begin position="1846"/>
        <end position="1960"/>
    </location>
</feature>
<feature type="region of interest" description="Disordered" evidence="1">
    <location>
        <begin position="1942"/>
        <end position="1969"/>
    </location>
</feature>
<feature type="domain" description="DUF11" evidence="3">
    <location>
        <begin position="2100"/>
        <end position="2220"/>
    </location>
</feature>
<feature type="domain" description="DUF11" evidence="3">
    <location>
        <begin position="2357"/>
        <end position="2485"/>
    </location>
</feature>
<feature type="transmembrane region" description="Helical" evidence="2">
    <location>
        <begin position="2758"/>
        <end position="2781"/>
    </location>
</feature>
<organism evidence="4 5">
    <name type="scientific">Cryobacterium mannosilyticum</name>
    <dbReference type="NCBI Taxonomy" id="1259190"/>
    <lineage>
        <taxon>Bacteria</taxon>
        <taxon>Bacillati</taxon>
        <taxon>Actinomycetota</taxon>
        <taxon>Actinomycetes</taxon>
        <taxon>Micrococcales</taxon>
        <taxon>Microbacteriaceae</taxon>
        <taxon>Cryobacterium</taxon>
    </lineage>
</organism>
<dbReference type="PANTHER" id="PTHR34819">
    <property type="entry name" value="LARGE CYSTEINE-RICH PERIPLASMIC PROTEIN OMCB"/>
    <property type="match status" value="1"/>
</dbReference>
<dbReference type="PANTHER" id="PTHR34819:SF3">
    <property type="entry name" value="CELL SURFACE PROTEIN"/>
    <property type="match status" value="1"/>
</dbReference>
<accession>A0A4V3ICW2</accession>
<name>A0A4V3ICW2_9MICO</name>
<dbReference type="EMBL" id="SOFM01000027">
    <property type="protein sequence ID" value="TFC03552.1"/>
    <property type="molecule type" value="Genomic_DNA"/>
</dbReference>
<feature type="domain" description="DUF11" evidence="3">
    <location>
        <begin position="1701"/>
        <end position="1838"/>
    </location>
</feature>
<evidence type="ECO:0000259" key="3">
    <source>
        <dbReference type="Pfam" id="PF01345"/>
    </source>
</evidence>
<feature type="domain" description="DUF11" evidence="3">
    <location>
        <begin position="2232"/>
        <end position="2347"/>
    </location>
</feature>
<evidence type="ECO:0000313" key="4">
    <source>
        <dbReference type="EMBL" id="TFC03552.1"/>
    </source>
</evidence>
<feature type="compositionally biased region" description="Low complexity" evidence="1">
    <location>
        <begin position="1959"/>
        <end position="1969"/>
    </location>
</feature>
<sequence length="2790" mass="276954">MPLESPVPQPRPRPRHQKRQVLFGGGFLAPARAHIRITAGVLAGLLVAVGLTLGVVVAPASADALISLSATSTGTILAGEDATVTLTASGPSGSTADYYNLAFRYELPTGVAYVAGSAKSATVPALPDPTIVVITDSAGPPALTHQVLIWTNLADLPHGTTPGFSFGIKPDADVYPVGSPIPGAAAVYAQTNPRLLARFDKDTGIVVAGSFAASDAVSPQATRVAAIKVTKSEPSPEHELMRGVHNEGRVYTIATRNTGIAPTDGVVLVDYLPAGLEFLGCGATDNSAAVEYPGSGPVRATLTGGEVATCATPVSIDTVNDRPGFAGQVFTKVTWNLGALAAGATRTITYAAGIPLRANTLAWPAGTPGVASLLQGANLDNNTGASTRQEDAAAAGQSLTNTATASGTYTGKVATPADAATSSSDSVTVKAMDLSIVKSGTSVFTAGDIADFSLLVRAGEYTDDSAMTIVDTIPNGLCPILPASVLFTRSAGCPGDGIVTNATVTGAVANSDGTFTVTMTPTPNAIAHDDSVIIRYSAYMNASYQGTSTTGTGAGVPTAAGDSFLNTVTIAGTTTGLTPGDLAVKAVTDDSSAGLGSDGPEISKKVLERPTPGATPVACEAAPGNYVEEPQTPAYQVGDKVCFELTVTFSTGARTRNAQITDFVPVGTRYDSFVLAAGSTVAVTPVAGTQSATPLVADPLPASWNLGTSEGGADLFVPKGATLTLYVSAVIVSRSAGTGVDITANLMKYRQETTDGGVLALRDQVDYRVAPTPAVLLAKSIASVNGTAPAAPNDNAVVKEGDVVSYSVDVSGAPSNLFDVEDVVVWDALPAGYDCATWTVTGITAGGVCLNPGDAGYPANSAAPSGRSVIVWTIAGPLSAFTVATLAYSVTMPVGLSVSRIFVNTASVVAFTAPTTNATDNAYFPKGSLNPAHDTDGNAAPANDNAQVRLADAVTGKTGISRINETGNTAGQAVAGELVDYTFSVTVPARTTVFNGVLSDALPAGQTTTGATATAALDGGALPVGFVLDTTTGALTFPATYDNTTAAAQVFTVTLPGVLVGVTLASGTLTNTATFASNVTLGGTAVTPRTATKAIAVVTPLPTLAKVVDKPTAQGGDSVVFTLTAGNTAGRPAAYDSVVTDCLPAGLIFGSFLTAPVGTVTSSAAGTGVAGNGCAVGTTRLAWVLPGTGALLNPATTQLTYSAQVDPASAGLVSYTNTASVTGSTLSANAANNAAVERIVTAGASAVVSVEGATTVKTVAPAIATIGGNVGYTVKVVLPKNVNFYNATIVDTLPAGLTADASTATVTCQTASLLDCSADLPNSPTFTLAPSGQKIGWLLGSVTAKPENRTVTVSFTGTVTSAVANIAGKVLTNTAVLAWNDSAKASPATAASPFDRTGTPGTVDITVIEPRLGITKSVSNTTPEPGQAFTYTVTARNANTATTSTAFAVSIVDTIPTGIDLSSITNISGGGVLSGNTITWSVASIAKNASVVLTYDAKLAASSTLGTGPLVNTVRIPTYSSLSSGGREYTINPPTATASVTPDFPFITLAKTVASGTTAYLDTPFGWTLTLQNTGRGTAATVTPTDVLPANWIYVAGTGTASINGAAAAPLADPTVTTAGGVQTLVWPAFTTVAPGTGIVIRYSAQPTAAATTTPGAGSLTAHINTLSASTTDATGATGRGGPTPYTAAPVTAAAHLDSADLRIVKAAGTVLVAGTTTADAWTITVSNLGPDTAVGNVGGRNFRVTDTPAQPLPAGLVVSLASGTGWSCSVPDAGTGAFTCDRTNAGETLAPGSAWPAISVAVRVAADVAFGSTVTNSATVAGLTFDPATGNNTSTSALSVTTSADLRIVKAAQGVFAAGEVATWTIDVTNDGPSLSVAPLEVTDTLPGNISGVTATGAGWTCDTSVTPLSCSTATDLALGATSRITVTALVDSGFTGSLTNSATVTGTTPDPKPSNNTSGPTTPVGTGTSLAIEKTLVDAKLVPGAEATYRFLVTNTGLANARNVHITDALPNGLTFVGQSAAGPGTWTCTETATAPSTIGCALTGTLAPGVSAAQTIDVTVLVPSSLTGDVVNAATVSADNAPSVTDDTSTALTGESDLGIVKSHPAGPVTAGTDVTYTLSVTNHGPSDAPVGTVVTDHVPAGLIAQSADGGAEWSCDLPVGQDLTCTSTGILAAGDTASAITVVVAIPAAAGPATFTNVADVAGVLPEPATDPNPNTASDPTDVTDRADVTIVKTITPDAATVVAGGSIVYTLTVTNAGPSDADALSVTDTLPAGFTATAIEGADWTCTLATVSCTRPTLGVTTSVITVTAAVSPALPDGTVATNTADLAWTDSRPGPHTDTDSVPVTVTAVADLVLAKTAPLTTPNAGDAVDFDLALTNAGLSDAVGPITIVDTLPVGIRFQANTPGWTCLADAVPADADQPVTCTLGDGAVGLPAGGTATALRISTSTDPALGLVTLTNTATAATPTSETNLDNNTDPADVTFARSADLRLAKSHVGAGAIGTATAFSLVVTNAGPSTAAGVSVVDSLPKGLTFAGAAGSDPAWTCAAADPDAGTGVTQVTCALAGDLGATATAPALSVNALVGAGAYPTVDNVAVVSSATPDPNPDDNTATDPLAVAPLVTLAVTKKHLGQARVGGTLDYLISVSNVGVTADPGGFTIVDRLPSGLAFASSAGQDVTCATAGSTVTCTFDGPLAIGATRTVTLTTSVLAAAFPQVVNTATVRSLYQDPAAVVLPGSDTAVVLKALAHTGVDLPVGLLIAFAILVLLLGAMLLLVARKRRGIRRG</sequence>
<dbReference type="NCBIfam" id="TIGR01451">
    <property type="entry name" value="B_ant_repeat"/>
    <property type="match status" value="9"/>
</dbReference>
<dbReference type="Proteomes" id="UP000297643">
    <property type="component" value="Unassembled WGS sequence"/>
</dbReference>
<dbReference type="Pfam" id="PF01345">
    <property type="entry name" value="DUF11"/>
    <property type="match status" value="10"/>
</dbReference>
<gene>
    <name evidence="4" type="ORF">E3O32_09565</name>
</gene>
<comment type="caution">
    <text evidence="4">The sequence shown here is derived from an EMBL/GenBank/DDBJ whole genome shotgun (WGS) entry which is preliminary data.</text>
</comment>
<feature type="domain" description="DUF11" evidence="3">
    <location>
        <begin position="2493"/>
        <end position="2617"/>
    </location>
</feature>
<evidence type="ECO:0000256" key="2">
    <source>
        <dbReference type="SAM" id="Phobius"/>
    </source>
</evidence>
<proteinExistence type="predicted"/>
<feature type="domain" description="DUF11" evidence="3">
    <location>
        <begin position="2628"/>
        <end position="2735"/>
    </location>
</feature>
<feature type="domain" description="DUF11" evidence="3">
    <location>
        <begin position="1972"/>
        <end position="2094"/>
    </location>
</feature>
<dbReference type="InterPro" id="IPR026466">
    <property type="entry name" value="Fim_isopep_form_D2_dom"/>
</dbReference>
<dbReference type="InterPro" id="IPR047589">
    <property type="entry name" value="DUF11_rpt"/>
</dbReference>
<feature type="domain" description="DUF11" evidence="3">
    <location>
        <begin position="1104"/>
        <end position="1235"/>
    </location>
</feature>
<feature type="domain" description="DUF11" evidence="3">
    <location>
        <begin position="1412"/>
        <end position="1516"/>
    </location>
</feature>
<evidence type="ECO:0000256" key="1">
    <source>
        <dbReference type="SAM" id="MobiDB-lite"/>
    </source>
</evidence>
<keyword evidence="2" id="KW-0472">Membrane</keyword>
<reference evidence="4 5" key="1">
    <citation type="submission" date="2019-03" db="EMBL/GenBank/DDBJ databases">
        <title>Genomics of glacier-inhabiting Cryobacterium strains.</title>
        <authorList>
            <person name="Liu Q."/>
            <person name="Xin Y.-H."/>
        </authorList>
    </citation>
    <scope>NUCLEOTIDE SEQUENCE [LARGE SCALE GENOMIC DNA]</scope>
    <source>
        <strain evidence="4 5">RHLT2-21</strain>
    </source>
</reference>
<evidence type="ECO:0000313" key="5">
    <source>
        <dbReference type="Proteomes" id="UP000297643"/>
    </source>
</evidence>
<feature type="transmembrane region" description="Helical" evidence="2">
    <location>
        <begin position="37"/>
        <end position="58"/>
    </location>
</feature>
<dbReference type="Gene3D" id="2.60.40.740">
    <property type="match status" value="2"/>
</dbReference>
<dbReference type="InterPro" id="IPR001434">
    <property type="entry name" value="OmcB-like_DUF11"/>
</dbReference>
<keyword evidence="2" id="KW-1133">Transmembrane helix</keyword>
<dbReference type="InterPro" id="IPR051172">
    <property type="entry name" value="Chlamydia_OmcB"/>
</dbReference>
<keyword evidence="5" id="KW-1185">Reference proteome</keyword>
<dbReference type="NCBIfam" id="TIGR04226">
    <property type="entry name" value="RrgB_K2N_iso_D2"/>
    <property type="match status" value="1"/>
</dbReference>
<feature type="compositionally biased region" description="Polar residues" evidence="1">
    <location>
        <begin position="1942"/>
        <end position="1958"/>
    </location>
</feature>